<dbReference type="InterPro" id="IPR006626">
    <property type="entry name" value="PbH1"/>
</dbReference>
<dbReference type="EMBL" id="BHYK01000022">
    <property type="protein sequence ID" value="GCD11847.1"/>
    <property type="molecule type" value="Genomic_DNA"/>
</dbReference>
<protein>
    <submittedName>
        <fullName evidence="1">Uncharacterized protein</fullName>
    </submittedName>
</protein>
<evidence type="ECO:0000313" key="2">
    <source>
        <dbReference type="Proteomes" id="UP000287872"/>
    </source>
</evidence>
<gene>
    <name evidence="1" type="ORF">Ctaglu_34700</name>
</gene>
<evidence type="ECO:0000313" key="1">
    <source>
        <dbReference type="EMBL" id="GCD11847.1"/>
    </source>
</evidence>
<dbReference type="OrthoDB" id="9759709at2"/>
<sequence length="1343" mass="135794">MKKSLLGILSILMIVFFVFQPYTAYALSASAAPSSDEVTITNNVIGTADSIYITGVMTGDIVNVYNAATGGKIICKATVGANKTDLTIKIAQIGALKGSVYISVMSKGMTESSRTKMDYDSEPVSNTPLSSGITVTNNSGKADTIYVSGLIPGDAIKIYNKATGGGLLGTATVGANTTDVTKSFTQLGVAGGSVYISVKSKGMLESDRVGADFSAENYSSAPSDSNITITNNSGKPDTVNLSGLNPGDIVKIYTVAVSGNLFGVATVPSNTTEVTKSFTQLGITSGTLYISVTSLGMHESTRTPIVFSAENQSNLVLVKNVTITNNTGKVDTIYVDGLSPKDKVNVYTVASGGTTVATGTVAASGFDVTINVSQLGKTSGTVYLSVTSSGTLESDRTGVTYNGELQSTLVDSSNILITNNVGTADTVTVSDFAAGDVIKVYDALTGGNLLGTATVAAMNTAATASISRLGTSAGTVYVSVTSTNKIESSRIATSYAAEGQSNTIGVNNIIVSNNSGKADTVYAATLAAGDVVNVYDNASGGTLLGTATVAAGSTSATVSIAQLGTGSGSVYVSITSTNKIKSSRTQSTYAAEGSSTIVDISNIVVTNNAGQPDTVQVGRLSDNEIINVYDAARGGNLIGTATVAKYSSEATITIAQIGSQAGDIYVSRTSTNKIESARVDVKYAAEGQSSLVDAINVSITNNSGMEDTVKVTGLSANDIVNIYDLAKGGNLLGTATVASGGTDAIISIPQLGTTAGSVYVLVTSTNKSQSDRAKVDYSAEPTSNTPAASSIVVANNAGITDTVKVTGLSATDIVNVYDSATGGTLLGTETIASYATSATVSINQIGTGSGSVYVSVISTSKLESGRTQVGFIAESKSHSPVAKNVVIVNNAGIAGTVTVSGISGGDIINVYNAAVGGTLLGTATVGTYDTEATISVTQLGSVAGDVYVSTTSTGKLESDRTVVSYAAKLVSSAPDVANITVVNNATIPGTVALIGLQPNDVVNIYSSATGTLLATATVPAGSRAVTLTLTQLGISGGNIYVSVKSTGKAESARIPVTYNAESKSDALAKGDITLVNNSGKSDTINVTGLSSKDIVKAYSSATGGTLLGTATVASGDSDVTISISQLGTIAGSVYLSVIRYGDTESARTQADYVSESISLLVGNVSIVNNAVLADTVTVNGVTANDIVNVYDAAGNGNLLGSAVVSNNNNSVIVTIPQLNTNAGSAYISVANFGKGESSRIKVNYTAEQDSTAVFAGNVSIVNSKVNTPDTITVNNLIPSSLVKVYDASTGGNLIGIATASSNGTQITITISQLNLASGSVYISVTIPGKNESSRTKADYVAEN</sequence>
<keyword evidence="2" id="KW-1185">Reference proteome</keyword>
<comment type="caution">
    <text evidence="1">The sequence shown here is derived from an EMBL/GenBank/DDBJ whole genome shotgun (WGS) entry which is preliminary data.</text>
</comment>
<reference evidence="1 2" key="1">
    <citation type="submission" date="2018-11" db="EMBL/GenBank/DDBJ databases">
        <title>Genome sequencing and assembly of Clostridium tagluense strain A121.</title>
        <authorList>
            <person name="Murakami T."/>
            <person name="Segawa T."/>
            <person name="Shcherbakova V.A."/>
            <person name="Mori H."/>
            <person name="Yoshimura Y."/>
        </authorList>
    </citation>
    <scope>NUCLEOTIDE SEQUENCE [LARGE SCALE GENOMIC DNA]</scope>
    <source>
        <strain evidence="1 2">A121</strain>
    </source>
</reference>
<organism evidence="1 2">
    <name type="scientific">Clostridium tagluense</name>
    <dbReference type="NCBI Taxonomy" id="360422"/>
    <lineage>
        <taxon>Bacteria</taxon>
        <taxon>Bacillati</taxon>
        <taxon>Bacillota</taxon>
        <taxon>Clostridia</taxon>
        <taxon>Eubacteriales</taxon>
        <taxon>Clostridiaceae</taxon>
        <taxon>Clostridium</taxon>
    </lineage>
</organism>
<dbReference type="RefSeq" id="WP_125004015.1">
    <property type="nucleotide sequence ID" value="NZ_BHYK01000022.1"/>
</dbReference>
<accession>A0A401UQP6</accession>
<name>A0A401UQP6_9CLOT</name>
<dbReference type="SMART" id="SM00710">
    <property type="entry name" value="PbH1"/>
    <property type="match status" value="5"/>
</dbReference>
<dbReference type="Proteomes" id="UP000287872">
    <property type="component" value="Unassembled WGS sequence"/>
</dbReference>
<proteinExistence type="predicted"/>